<gene>
    <name evidence="2" type="ORF">BBK36DRAFT_1137059</name>
</gene>
<keyword evidence="3" id="KW-1185">Reference proteome</keyword>
<organism evidence="2 3">
    <name type="scientific">Trichoderma citrinoviride</name>
    <dbReference type="NCBI Taxonomy" id="58853"/>
    <lineage>
        <taxon>Eukaryota</taxon>
        <taxon>Fungi</taxon>
        <taxon>Dikarya</taxon>
        <taxon>Ascomycota</taxon>
        <taxon>Pezizomycotina</taxon>
        <taxon>Sordariomycetes</taxon>
        <taxon>Hypocreomycetidae</taxon>
        <taxon>Hypocreales</taxon>
        <taxon>Hypocreaceae</taxon>
        <taxon>Trichoderma</taxon>
    </lineage>
</organism>
<evidence type="ECO:0000313" key="3">
    <source>
        <dbReference type="Proteomes" id="UP000241546"/>
    </source>
</evidence>
<proteinExistence type="predicted"/>
<accession>A0A2T4BM98</accession>
<name>A0A2T4BM98_9HYPO</name>
<protein>
    <submittedName>
        <fullName evidence="2">Uncharacterized protein</fullName>
    </submittedName>
</protein>
<dbReference type="RefSeq" id="XP_024753709.1">
    <property type="nucleotide sequence ID" value="XM_024893132.1"/>
</dbReference>
<sequence>MPVTSILQHQRERERLTQPDLDTPMPDHDQGPSMREEMQKVRIRWALAVEQHVQVSLLTETEKAAAVAARWIPPDSSYIEAPPACARQVRRVGESVVHRRFPPMTATIRDDYLRRTTIPDLEHLRCSSIILSSVLPEITILVRSLQMYITSHIVL</sequence>
<evidence type="ECO:0000313" key="2">
    <source>
        <dbReference type="EMBL" id="PTB70389.1"/>
    </source>
</evidence>
<feature type="region of interest" description="Disordered" evidence="1">
    <location>
        <begin position="1"/>
        <end position="33"/>
    </location>
</feature>
<dbReference type="EMBL" id="KZ680207">
    <property type="protein sequence ID" value="PTB70389.1"/>
    <property type="molecule type" value="Genomic_DNA"/>
</dbReference>
<dbReference type="Proteomes" id="UP000241546">
    <property type="component" value="Unassembled WGS sequence"/>
</dbReference>
<dbReference type="AlphaFoldDB" id="A0A2T4BM98"/>
<dbReference type="OrthoDB" id="10566791at2759"/>
<evidence type="ECO:0000256" key="1">
    <source>
        <dbReference type="SAM" id="MobiDB-lite"/>
    </source>
</evidence>
<dbReference type="GeneID" id="36601250"/>
<reference evidence="3" key="1">
    <citation type="submission" date="2016-07" db="EMBL/GenBank/DDBJ databases">
        <title>Multiple horizontal gene transfer events from other fungi enriched the ability of initially mycotrophic Trichoderma (Ascomycota) to feed on dead plant biomass.</title>
        <authorList>
            <consortium name="DOE Joint Genome Institute"/>
            <person name="Atanasova L."/>
            <person name="Chenthamara K."/>
            <person name="Zhang J."/>
            <person name="Grujic M."/>
            <person name="Henrissat B."/>
            <person name="Kuo A."/>
            <person name="Aerts A."/>
            <person name="Salamov A."/>
            <person name="Lipzen A."/>
            <person name="Labutti K."/>
            <person name="Barry K."/>
            <person name="Miao Y."/>
            <person name="Rahimi M.J."/>
            <person name="Shen Q."/>
            <person name="Grigoriev I.V."/>
            <person name="Kubicek C.P."/>
            <person name="Druzhinina I.S."/>
        </authorList>
    </citation>
    <scope>NUCLEOTIDE SEQUENCE [LARGE SCALE GENOMIC DNA]</scope>
    <source>
        <strain evidence="3">TUCIM 6016</strain>
    </source>
</reference>